<evidence type="ECO:0000259" key="4">
    <source>
        <dbReference type="PROSITE" id="PS50113"/>
    </source>
</evidence>
<keyword evidence="1" id="KW-0597">Phosphoprotein</keyword>
<dbReference type="InterPro" id="IPR043128">
    <property type="entry name" value="Rev_trsase/Diguanyl_cyclase"/>
</dbReference>
<reference evidence="7" key="1">
    <citation type="submission" date="2022-04" db="EMBL/GenBank/DDBJ databases">
        <title>Roseomonas acroporae sp. nov., isolated from coral Acropora digitifera.</title>
        <authorList>
            <person name="Sun H."/>
        </authorList>
    </citation>
    <scope>NUCLEOTIDE SEQUENCE</scope>
    <source>
        <strain evidence="7">NAR14</strain>
    </source>
</reference>
<dbReference type="Gene3D" id="3.40.50.2300">
    <property type="match status" value="1"/>
</dbReference>
<dbReference type="InterPro" id="IPR000700">
    <property type="entry name" value="PAS-assoc_C"/>
</dbReference>
<dbReference type="PROSITE" id="PS50110">
    <property type="entry name" value="RESPONSE_REGULATORY"/>
    <property type="match status" value="1"/>
</dbReference>
<dbReference type="InterPro" id="IPR011006">
    <property type="entry name" value="CheY-like_superfamily"/>
</dbReference>
<dbReference type="Gene3D" id="3.30.70.270">
    <property type="match status" value="1"/>
</dbReference>
<evidence type="ECO:0000313" key="8">
    <source>
        <dbReference type="Proteomes" id="UP001139516"/>
    </source>
</evidence>
<dbReference type="FunFam" id="3.20.20.450:FF:000001">
    <property type="entry name" value="Cyclic di-GMP phosphodiesterase yahA"/>
    <property type="match status" value="1"/>
</dbReference>
<dbReference type="SUPFAM" id="SSF52172">
    <property type="entry name" value="CheY-like"/>
    <property type="match status" value="1"/>
</dbReference>
<comment type="caution">
    <text evidence="7">The sequence shown here is derived from an EMBL/GenBank/DDBJ whole genome shotgun (WGS) entry which is preliminary data.</text>
</comment>
<dbReference type="PROSITE" id="PS50887">
    <property type="entry name" value="GGDEF"/>
    <property type="match status" value="1"/>
</dbReference>
<dbReference type="InterPro" id="IPR013656">
    <property type="entry name" value="PAS_4"/>
</dbReference>
<feature type="modified residue" description="4-aspartylphosphate" evidence="1">
    <location>
        <position position="54"/>
    </location>
</feature>
<dbReference type="SMART" id="SM00267">
    <property type="entry name" value="GGDEF"/>
    <property type="match status" value="1"/>
</dbReference>
<dbReference type="InterPro" id="IPR029787">
    <property type="entry name" value="Nucleotide_cyclase"/>
</dbReference>
<proteinExistence type="predicted"/>
<dbReference type="PROSITE" id="PS50113">
    <property type="entry name" value="PAC"/>
    <property type="match status" value="1"/>
</dbReference>
<dbReference type="CDD" id="cd01948">
    <property type="entry name" value="EAL"/>
    <property type="match status" value="1"/>
</dbReference>
<dbReference type="SMART" id="SM00052">
    <property type="entry name" value="EAL"/>
    <property type="match status" value="1"/>
</dbReference>
<dbReference type="Pfam" id="PF00072">
    <property type="entry name" value="Response_reg"/>
    <property type="match status" value="1"/>
</dbReference>
<dbReference type="SMART" id="SM00448">
    <property type="entry name" value="REC"/>
    <property type="match status" value="1"/>
</dbReference>
<evidence type="ECO:0000256" key="1">
    <source>
        <dbReference type="PROSITE-ProRule" id="PRU00169"/>
    </source>
</evidence>
<evidence type="ECO:0000259" key="2">
    <source>
        <dbReference type="PROSITE" id="PS50110"/>
    </source>
</evidence>
<name>A0A9X2BUH1_9PROT</name>
<sequence>MPTIVILDDRITNRNIFSRLAASLEDDVTVQVFGDPLKALEWLDHNAPDLVVTDYKMPNIDGAEFTRRLREKPHGAEVPVVVITAYDDRSFRLRALEAGATDFLQSPVDHYEFTTRARNLLKLRKQQLIIRSRAQTLERELEDSERSRQALLRNSLESLTQVIDTVPAMISATDRQGRCIFVNAHQARIAGSTPAALAGLPAAMFGPEQGERSRGLDRLVFETGKALGSYEEEIEDASGVRRTYLTNKAPLRDGTGDTVGVLTTAIDITDRKVAEARLRHMAHHDSLTDLPNRVLLAERLGRELARSRRGGRMFALHFLDLDRFKAVNDALGHQTGDRLLREVAGRLLALAGEEDTVARLGGDEFAVVQTGLTRRDDAADFARRVTEAIAVPFFSDSQEISLGASVGITLSPDDGGEVEELLRNADLAMYRAKSAGGDAVSFFESDMDRRAREAIVLAADLRAGLAREQFVLHYQPQVSLRTGQVVGAEALLRWQRPGWGLLRPGEFLPLAEENGLIVPINQWVLREACAQAKRWADAGLPPVRMAVNLSPIQFRRQDVRQVVTEALEETGFDPNMLDLELTEGILMEDAEAAASVLRDLKDLGVRLSIDDFGTGYSSLSYVKNFPVDRLKIDQSFVRNLRTDPSDTAIVRAIITLGHSLNVDVLAEGVETVEQLAQLMAEGCDEIQGYYFSQPLEPDVFAGLVRRRKSLPRLG</sequence>
<dbReference type="Gene3D" id="3.20.20.450">
    <property type="entry name" value="EAL domain"/>
    <property type="match status" value="1"/>
</dbReference>
<dbReference type="Pfam" id="PF08448">
    <property type="entry name" value="PAS_4"/>
    <property type="match status" value="1"/>
</dbReference>
<dbReference type="PROSITE" id="PS50883">
    <property type="entry name" value="EAL"/>
    <property type="match status" value="1"/>
</dbReference>
<dbReference type="EMBL" id="JALPRX010000023">
    <property type="protein sequence ID" value="MCK8784076.1"/>
    <property type="molecule type" value="Genomic_DNA"/>
</dbReference>
<dbReference type="InterPro" id="IPR052155">
    <property type="entry name" value="Biofilm_reg_signaling"/>
</dbReference>
<dbReference type="SUPFAM" id="SSF55785">
    <property type="entry name" value="PYP-like sensor domain (PAS domain)"/>
    <property type="match status" value="1"/>
</dbReference>
<feature type="domain" description="GGDEF" evidence="6">
    <location>
        <begin position="312"/>
        <end position="445"/>
    </location>
</feature>
<dbReference type="InterPro" id="IPR035965">
    <property type="entry name" value="PAS-like_dom_sf"/>
</dbReference>
<evidence type="ECO:0000259" key="6">
    <source>
        <dbReference type="PROSITE" id="PS50887"/>
    </source>
</evidence>
<dbReference type="InterPro" id="IPR035919">
    <property type="entry name" value="EAL_sf"/>
</dbReference>
<gene>
    <name evidence="7" type="ORF">M0638_06750</name>
</gene>
<organism evidence="7 8">
    <name type="scientific">Roseomonas acroporae</name>
    <dbReference type="NCBI Taxonomy" id="2937791"/>
    <lineage>
        <taxon>Bacteria</taxon>
        <taxon>Pseudomonadati</taxon>
        <taxon>Pseudomonadota</taxon>
        <taxon>Alphaproteobacteria</taxon>
        <taxon>Acetobacterales</taxon>
        <taxon>Roseomonadaceae</taxon>
        <taxon>Roseomonas</taxon>
    </lineage>
</organism>
<feature type="domain" description="PAC" evidence="4">
    <location>
        <begin position="228"/>
        <end position="280"/>
    </location>
</feature>
<dbReference type="NCBIfam" id="TIGR00254">
    <property type="entry name" value="GGDEF"/>
    <property type="match status" value="1"/>
</dbReference>
<dbReference type="AlphaFoldDB" id="A0A9X2BUH1"/>
<dbReference type="PANTHER" id="PTHR44757:SF2">
    <property type="entry name" value="BIOFILM ARCHITECTURE MAINTENANCE PROTEIN MBAA"/>
    <property type="match status" value="1"/>
</dbReference>
<keyword evidence="8" id="KW-1185">Reference proteome</keyword>
<accession>A0A9X2BUH1</accession>
<dbReference type="Gene3D" id="3.30.450.20">
    <property type="entry name" value="PAS domain"/>
    <property type="match status" value="1"/>
</dbReference>
<feature type="domain" description="Response regulatory" evidence="2">
    <location>
        <begin position="3"/>
        <end position="121"/>
    </location>
</feature>
<dbReference type="CDD" id="cd17551">
    <property type="entry name" value="REC_RpfG-like"/>
    <property type="match status" value="1"/>
</dbReference>
<dbReference type="CDD" id="cd01949">
    <property type="entry name" value="GGDEF"/>
    <property type="match status" value="1"/>
</dbReference>
<dbReference type="PANTHER" id="PTHR44757">
    <property type="entry name" value="DIGUANYLATE CYCLASE DGCP"/>
    <property type="match status" value="1"/>
</dbReference>
<dbReference type="InterPro" id="IPR000160">
    <property type="entry name" value="GGDEF_dom"/>
</dbReference>
<evidence type="ECO:0000313" key="7">
    <source>
        <dbReference type="EMBL" id="MCK8784076.1"/>
    </source>
</evidence>
<dbReference type="SUPFAM" id="SSF141868">
    <property type="entry name" value="EAL domain-like"/>
    <property type="match status" value="1"/>
</dbReference>
<dbReference type="NCBIfam" id="TIGR00229">
    <property type="entry name" value="sensory_box"/>
    <property type="match status" value="1"/>
</dbReference>
<dbReference type="RefSeq" id="WP_248666201.1">
    <property type="nucleotide sequence ID" value="NZ_JALPRX010000023.1"/>
</dbReference>
<dbReference type="InterPro" id="IPR001633">
    <property type="entry name" value="EAL_dom"/>
</dbReference>
<protein>
    <submittedName>
        <fullName evidence="7">EAL domain-containing protein</fullName>
    </submittedName>
</protein>
<dbReference type="InterPro" id="IPR001789">
    <property type="entry name" value="Sig_transdc_resp-reg_receiver"/>
</dbReference>
<feature type="domain" description="PAS" evidence="3">
    <location>
        <begin position="155"/>
        <end position="224"/>
    </location>
</feature>
<dbReference type="GO" id="GO:0000160">
    <property type="term" value="P:phosphorelay signal transduction system"/>
    <property type="evidence" value="ECO:0007669"/>
    <property type="project" value="InterPro"/>
</dbReference>
<dbReference type="PROSITE" id="PS50112">
    <property type="entry name" value="PAS"/>
    <property type="match status" value="1"/>
</dbReference>
<dbReference type="SUPFAM" id="SSF55073">
    <property type="entry name" value="Nucleotide cyclase"/>
    <property type="match status" value="1"/>
</dbReference>
<feature type="domain" description="EAL" evidence="5">
    <location>
        <begin position="454"/>
        <end position="708"/>
    </location>
</feature>
<dbReference type="Proteomes" id="UP001139516">
    <property type="component" value="Unassembled WGS sequence"/>
</dbReference>
<dbReference type="Pfam" id="PF00563">
    <property type="entry name" value="EAL"/>
    <property type="match status" value="1"/>
</dbReference>
<dbReference type="Pfam" id="PF00990">
    <property type="entry name" value="GGDEF"/>
    <property type="match status" value="1"/>
</dbReference>
<dbReference type="InterPro" id="IPR000014">
    <property type="entry name" value="PAS"/>
</dbReference>
<evidence type="ECO:0000259" key="5">
    <source>
        <dbReference type="PROSITE" id="PS50883"/>
    </source>
</evidence>
<evidence type="ECO:0000259" key="3">
    <source>
        <dbReference type="PROSITE" id="PS50112"/>
    </source>
</evidence>